<gene>
    <name evidence="2" type="ORF">FOZ76_10790</name>
</gene>
<sequence>MRTSVEELQNKAGEYLSDFQIMMQKVNRYYKRLQEIRSAFRHSGEAWDRRFEDMARRDSVVRPRAQLSQAQRDMMRPGAARELFDEIMKMELMDGVTHESMKKLADRPSVSTPTSRS</sequence>
<comment type="caution">
    <text evidence="2">The sequence shown here is derived from an EMBL/GenBank/DDBJ whole genome shotgun (WGS) entry which is preliminary data.</text>
</comment>
<evidence type="ECO:0000256" key="1">
    <source>
        <dbReference type="SAM" id="MobiDB-lite"/>
    </source>
</evidence>
<protein>
    <submittedName>
        <fullName evidence="2">Uncharacterized protein</fullName>
    </submittedName>
</protein>
<dbReference type="RefSeq" id="WP_143948270.1">
    <property type="nucleotide sequence ID" value="NZ_BAABMB010000002.1"/>
</dbReference>
<organism evidence="2 3">
    <name type="scientific">Verticiella sediminum</name>
    <dbReference type="NCBI Taxonomy" id="1247510"/>
    <lineage>
        <taxon>Bacteria</taxon>
        <taxon>Pseudomonadati</taxon>
        <taxon>Pseudomonadota</taxon>
        <taxon>Betaproteobacteria</taxon>
        <taxon>Burkholderiales</taxon>
        <taxon>Alcaligenaceae</taxon>
        <taxon>Verticiella</taxon>
    </lineage>
</organism>
<keyword evidence="3" id="KW-1185">Reference proteome</keyword>
<proteinExistence type="predicted"/>
<dbReference type="EMBL" id="VLTJ01000021">
    <property type="protein sequence ID" value="TSH95574.1"/>
    <property type="molecule type" value="Genomic_DNA"/>
</dbReference>
<feature type="region of interest" description="Disordered" evidence="1">
    <location>
        <begin position="98"/>
        <end position="117"/>
    </location>
</feature>
<dbReference type="AlphaFoldDB" id="A0A556ARJ9"/>
<name>A0A556ARJ9_9BURK</name>
<evidence type="ECO:0000313" key="3">
    <source>
        <dbReference type="Proteomes" id="UP000318405"/>
    </source>
</evidence>
<reference evidence="2 3" key="1">
    <citation type="submission" date="2019-07" db="EMBL/GenBank/DDBJ databases">
        <title>Qingshengfaniella alkalisoli gen. nov., sp. nov., isolated from saline soil.</title>
        <authorList>
            <person name="Xu L."/>
            <person name="Huang X.-X."/>
            <person name="Sun J.-Q."/>
        </authorList>
    </citation>
    <scope>NUCLEOTIDE SEQUENCE [LARGE SCALE GENOMIC DNA]</scope>
    <source>
        <strain evidence="2 3">DSM 27279</strain>
    </source>
</reference>
<accession>A0A556ARJ9</accession>
<dbReference type="Proteomes" id="UP000318405">
    <property type="component" value="Unassembled WGS sequence"/>
</dbReference>
<evidence type="ECO:0000313" key="2">
    <source>
        <dbReference type="EMBL" id="TSH95574.1"/>
    </source>
</evidence>